<dbReference type="PANTHER" id="PTHR43133">
    <property type="entry name" value="RNA POLYMERASE ECF-TYPE SIGMA FACTO"/>
    <property type="match status" value="1"/>
</dbReference>
<dbReference type="Pfam" id="PF04542">
    <property type="entry name" value="Sigma70_r2"/>
    <property type="match status" value="1"/>
</dbReference>
<evidence type="ECO:0000259" key="5">
    <source>
        <dbReference type="Pfam" id="PF04542"/>
    </source>
</evidence>
<reference evidence="8" key="1">
    <citation type="journal article" date="2019" name="Int. J. Syst. Evol. Microbiol.">
        <title>The Global Catalogue of Microorganisms (GCM) 10K type strain sequencing project: providing services to taxonomists for standard genome sequencing and annotation.</title>
        <authorList>
            <consortium name="The Broad Institute Genomics Platform"/>
            <consortium name="The Broad Institute Genome Sequencing Center for Infectious Disease"/>
            <person name="Wu L."/>
            <person name="Ma J."/>
        </authorList>
    </citation>
    <scope>NUCLEOTIDE SEQUENCE [LARGE SCALE GENOMIC DNA]</scope>
    <source>
        <strain evidence="8">JCM 16013</strain>
    </source>
</reference>
<keyword evidence="2" id="KW-0805">Transcription regulation</keyword>
<protein>
    <submittedName>
        <fullName evidence="7">Sigma-70 family RNA polymerase sigma factor</fullName>
    </submittedName>
</protein>
<evidence type="ECO:0000313" key="7">
    <source>
        <dbReference type="EMBL" id="GAA1991645.1"/>
    </source>
</evidence>
<dbReference type="InterPro" id="IPR039425">
    <property type="entry name" value="RNA_pol_sigma-70-like"/>
</dbReference>
<dbReference type="SUPFAM" id="SSF88946">
    <property type="entry name" value="Sigma2 domain of RNA polymerase sigma factors"/>
    <property type="match status" value="1"/>
</dbReference>
<dbReference type="PANTHER" id="PTHR43133:SF53">
    <property type="entry name" value="ECF RNA POLYMERASE SIGMA-E FACTOR"/>
    <property type="match status" value="1"/>
</dbReference>
<keyword evidence="4" id="KW-0804">Transcription</keyword>
<evidence type="ECO:0000256" key="2">
    <source>
        <dbReference type="ARBA" id="ARBA00023015"/>
    </source>
</evidence>
<dbReference type="Pfam" id="PF08281">
    <property type="entry name" value="Sigma70_r4_2"/>
    <property type="match status" value="1"/>
</dbReference>
<evidence type="ECO:0000259" key="6">
    <source>
        <dbReference type="Pfam" id="PF08281"/>
    </source>
</evidence>
<evidence type="ECO:0000256" key="1">
    <source>
        <dbReference type="ARBA" id="ARBA00010641"/>
    </source>
</evidence>
<dbReference type="InterPro" id="IPR036388">
    <property type="entry name" value="WH-like_DNA-bd_sf"/>
</dbReference>
<evidence type="ECO:0000313" key="8">
    <source>
        <dbReference type="Proteomes" id="UP001499854"/>
    </source>
</evidence>
<dbReference type="InterPro" id="IPR014284">
    <property type="entry name" value="RNA_pol_sigma-70_dom"/>
</dbReference>
<dbReference type="InterPro" id="IPR013249">
    <property type="entry name" value="RNA_pol_sigma70_r4_t2"/>
</dbReference>
<accession>A0ABP5E4N3</accession>
<evidence type="ECO:0000256" key="4">
    <source>
        <dbReference type="ARBA" id="ARBA00023163"/>
    </source>
</evidence>
<keyword evidence="3" id="KW-0731">Sigma factor</keyword>
<dbReference type="Proteomes" id="UP001499854">
    <property type="component" value="Unassembled WGS sequence"/>
</dbReference>
<dbReference type="InterPro" id="IPR013324">
    <property type="entry name" value="RNA_pol_sigma_r3/r4-like"/>
</dbReference>
<keyword evidence="8" id="KW-1185">Reference proteome</keyword>
<comment type="similarity">
    <text evidence="1">Belongs to the sigma-70 factor family. ECF subfamily.</text>
</comment>
<proteinExistence type="inferred from homology"/>
<dbReference type="CDD" id="cd06171">
    <property type="entry name" value="Sigma70_r4"/>
    <property type="match status" value="1"/>
</dbReference>
<feature type="domain" description="RNA polymerase sigma-70 region 2" evidence="5">
    <location>
        <begin position="31"/>
        <end position="95"/>
    </location>
</feature>
<gene>
    <name evidence="7" type="ORF">GCM10009838_63940</name>
</gene>
<comment type="caution">
    <text evidence="7">The sequence shown here is derived from an EMBL/GenBank/DDBJ whole genome shotgun (WGS) entry which is preliminary data.</text>
</comment>
<dbReference type="Gene3D" id="1.10.10.10">
    <property type="entry name" value="Winged helix-like DNA-binding domain superfamily/Winged helix DNA-binding domain"/>
    <property type="match status" value="1"/>
</dbReference>
<dbReference type="SUPFAM" id="SSF88659">
    <property type="entry name" value="Sigma3 and sigma4 domains of RNA polymerase sigma factors"/>
    <property type="match status" value="1"/>
</dbReference>
<dbReference type="Gene3D" id="1.10.1740.10">
    <property type="match status" value="1"/>
</dbReference>
<dbReference type="NCBIfam" id="TIGR02937">
    <property type="entry name" value="sigma70-ECF"/>
    <property type="match status" value="1"/>
</dbReference>
<feature type="domain" description="RNA polymerase sigma factor 70 region 4 type 2" evidence="6">
    <location>
        <begin position="151"/>
        <end position="201"/>
    </location>
</feature>
<sequence>MGHDSSLPPDGELAARLRGGDEAAFRLVLDAWSPSMLRLARSFVATAHSAEEVVQEAWLGVIQGVGRFEGRSSLKTWVFRILVNTARNRGAKESRTLPFSSLLPEDEGPTVDPSRFRPGSDPYPGHWNPGQKPQPWMLPETAMLRAEARRVVGAALAALPDRHRIVVTLRDVEGYSSEEVCAMLGISAGNQRVILHRGRAAVRARLEEYFGDPLPERSPALACQPA</sequence>
<dbReference type="EMBL" id="BAAAQM010000046">
    <property type="protein sequence ID" value="GAA1991645.1"/>
    <property type="molecule type" value="Genomic_DNA"/>
</dbReference>
<name>A0ABP5E4N3_9ACTN</name>
<dbReference type="RefSeq" id="WP_344660881.1">
    <property type="nucleotide sequence ID" value="NZ_BAAAQM010000046.1"/>
</dbReference>
<organism evidence="7 8">
    <name type="scientific">Catenulispora subtropica</name>
    <dbReference type="NCBI Taxonomy" id="450798"/>
    <lineage>
        <taxon>Bacteria</taxon>
        <taxon>Bacillati</taxon>
        <taxon>Actinomycetota</taxon>
        <taxon>Actinomycetes</taxon>
        <taxon>Catenulisporales</taxon>
        <taxon>Catenulisporaceae</taxon>
        <taxon>Catenulispora</taxon>
    </lineage>
</organism>
<dbReference type="InterPro" id="IPR007627">
    <property type="entry name" value="RNA_pol_sigma70_r2"/>
</dbReference>
<evidence type="ECO:0000256" key="3">
    <source>
        <dbReference type="ARBA" id="ARBA00023082"/>
    </source>
</evidence>
<dbReference type="InterPro" id="IPR013325">
    <property type="entry name" value="RNA_pol_sigma_r2"/>
</dbReference>